<dbReference type="PANTHER" id="PTHR33337:SF40">
    <property type="entry name" value="CENP-V_GFA DOMAIN-CONTAINING PROTEIN-RELATED"/>
    <property type="match status" value="1"/>
</dbReference>
<protein>
    <recommendedName>
        <fullName evidence="5">CENP-V/GFA domain-containing protein</fullName>
    </recommendedName>
</protein>
<reference evidence="6 7" key="1">
    <citation type="submission" date="2019-03" db="EMBL/GenBank/DDBJ databases">
        <title>Genomic Encyclopedia of Type Strains, Phase IV (KMG-IV): sequencing the most valuable type-strain genomes for metagenomic binning, comparative biology and taxonomic classification.</title>
        <authorList>
            <person name="Goeker M."/>
        </authorList>
    </citation>
    <scope>NUCLEOTIDE SEQUENCE [LARGE SCALE GENOMIC DNA]</scope>
    <source>
        <strain evidence="6 7">DSM 102852</strain>
    </source>
</reference>
<comment type="similarity">
    <text evidence="1">Belongs to the Gfa family.</text>
</comment>
<dbReference type="GO" id="GO:0016846">
    <property type="term" value="F:carbon-sulfur lyase activity"/>
    <property type="evidence" value="ECO:0007669"/>
    <property type="project" value="InterPro"/>
</dbReference>
<evidence type="ECO:0000256" key="4">
    <source>
        <dbReference type="ARBA" id="ARBA00023239"/>
    </source>
</evidence>
<dbReference type="Proteomes" id="UP000294480">
    <property type="component" value="Unassembled WGS sequence"/>
</dbReference>
<keyword evidence="7" id="KW-1185">Reference proteome</keyword>
<keyword evidence="4" id="KW-0456">Lyase</keyword>
<dbReference type="OrthoDB" id="327703at2"/>
<evidence type="ECO:0000256" key="2">
    <source>
        <dbReference type="ARBA" id="ARBA00022723"/>
    </source>
</evidence>
<dbReference type="AlphaFoldDB" id="A0A4R6Y8V1"/>
<dbReference type="InterPro" id="IPR006913">
    <property type="entry name" value="CENP-V/GFA"/>
</dbReference>
<dbReference type="InterPro" id="IPR011057">
    <property type="entry name" value="Mss4-like_sf"/>
</dbReference>
<sequence length="139" mass="15436">MTAIASGSCLCDQVAYEISGHLGVFQYCHCSRCRKFTGGAHAANILVSPEQFKWTRGEELLGRFEPEATKYFATTFCRHCGSSLPWLTKTGKAVVVPAGTLDDDPNIRPMQNIFCDSMAAWYVDASELPKNEQLPIRKK</sequence>
<name>A0A4R6Y8V1_9BURK</name>
<keyword evidence="3" id="KW-0862">Zinc</keyword>
<gene>
    <name evidence="6" type="ORF">DFR44_10745</name>
</gene>
<evidence type="ECO:0000256" key="3">
    <source>
        <dbReference type="ARBA" id="ARBA00022833"/>
    </source>
</evidence>
<comment type="caution">
    <text evidence="6">The sequence shown here is derived from an EMBL/GenBank/DDBJ whole genome shotgun (WGS) entry which is preliminary data.</text>
</comment>
<dbReference type="EMBL" id="SNZE01000007">
    <property type="protein sequence ID" value="TDR31828.1"/>
    <property type="molecule type" value="Genomic_DNA"/>
</dbReference>
<organism evidence="6 7">
    <name type="scientific">Hydromonas duriensis</name>
    <dbReference type="NCBI Taxonomy" id="1527608"/>
    <lineage>
        <taxon>Bacteria</taxon>
        <taxon>Pseudomonadati</taxon>
        <taxon>Pseudomonadota</taxon>
        <taxon>Betaproteobacteria</taxon>
        <taxon>Burkholderiales</taxon>
        <taxon>Burkholderiaceae</taxon>
        <taxon>Hydromonas</taxon>
    </lineage>
</organism>
<feature type="domain" description="CENP-V/GFA" evidence="5">
    <location>
        <begin position="5"/>
        <end position="111"/>
    </location>
</feature>
<keyword evidence="2" id="KW-0479">Metal-binding</keyword>
<dbReference type="SUPFAM" id="SSF51316">
    <property type="entry name" value="Mss4-like"/>
    <property type="match status" value="1"/>
</dbReference>
<evidence type="ECO:0000313" key="6">
    <source>
        <dbReference type="EMBL" id="TDR31828.1"/>
    </source>
</evidence>
<dbReference type="PANTHER" id="PTHR33337">
    <property type="entry name" value="GFA DOMAIN-CONTAINING PROTEIN"/>
    <property type="match status" value="1"/>
</dbReference>
<evidence type="ECO:0000313" key="7">
    <source>
        <dbReference type="Proteomes" id="UP000294480"/>
    </source>
</evidence>
<dbReference type="GO" id="GO:0046872">
    <property type="term" value="F:metal ion binding"/>
    <property type="evidence" value="ECO:0007669"/>
    <property type="project" value="UniProtKB-KW"/>
</dbReference>
<proteinExistence type="inferred from homology"/>
<dbReference type="Pfam" id="PF04828">
    <property type="entry name" value="GFA"/>
    <property type="match status" value="1"/>
</dbReference>
<dbReference type="PROSITE" id="PS51891">
    <property type="entry name" value="CENP_V_GFA"/>
    <property type="match status" value="1"/>
</dbReference>
<dbReference type="RefSeq" id="WP_133619537.1">
    <property type="nucleotide sequence ID" value="NZ_SNZE01000007.1"/>
</dbReference>
<dbReference type="Gene3D" id="3.90.1590.10">
    <property type="entry name" value="glutathione-dependent formaldehyde- activating enzyme (gfa)"/>
    <property type="match status" value="1"/>
</dbReference>
<accession>A0A4R6Y8V1</accession>
<evidence type="ECO:0000256" key="1">
    <source>
        <dbReference type="ARBA" id="ARBA00005495"/>
    </source>
</evidence>
<evidence type="ECO:0000259" key="5">
    <source>
        <dbReference type="PROSITE" id="PS51891"/>
    </source>
</evidence>